<proteinExistence type="predicted"/>
<protein>
    <submittedName>
        <fullName evidence="1">Uncharacterized protein</fullName>
    </submittedName>
</protein>
<evidence type="ECO:0000313" key="1">
    <source>
        <dbReference type="EMBL" id="GAI65655.1"/>
    </source>
</evidence>
<comment type="caution">
    <text evidence="1">The sequence shown here is derived from an EMBL/GenBank/DDBJ whole genome shotgun (WGS) entry which is preliminary data.</text>
</comment>
<name>X1RR32_9ZZZZ</name>
<dbReference type="AlphaFoldDB" id="X1RR32"/>
<accession>X1RR32</accession>
<sequence>SPISTPFFVVGGTDPASAALLIVRGTPNPMEQKHQPPSLLGISLPKEYTQFPLMTMEIVRLISNEI</sequence>
<organism evidence="1">
    <name type="scientific">marine sediment metagenome</name>
    <dbReference type="NCBI Taxonomy" id="412755"/>
    <lineage>
        <taxon>unclassified sequences</taxon>
        <taxon>metagenomes</taxon>
        <taxon>ecological metagenomes</taxon>
    </lineage>
</organism>
<feature type="non-terminal residue" evidence="1">
    <location>
        <position position="1"/>
    </location>
</feature>
<dbReference type="EMBL" id="BARV01045068">
    <property type="protein sequence ID" value="GAI65655.1"/>
    <property type="molecule type" value="Genomic_DNA"/>
</dbReference>
<reference evidence="1" key="1">
    <citation type="journal article" date="2014" name="Front. Microbiol.">
        <title>High frequency of phylogenetically diverse reductive dehalogenase-homologous genes in deep subseafloor sedimentary metagenomes.</title>
        <authorList>
            <person name="Kawai M."/>
            <person name="Futagami T."/>
            <person name="Toyoda A."/>
            <person name="Takaki Y."/>
            <person name="Nishi S."/>
            <person name="Hori S."/>
            <person name="Arai W."/>
            <person name="Tsubouchi T."/>
            <person name="Morono Y."/>
            <person name="Uchiyama I."/>
            <person name="Ito T."/>
            <person name="Fujiyama A."/>
            <person name="Inagaki F."/>
            <person name="Takami H."/>
        </authorList>
    </citation>
    <scope>NUCLEOTIDE SEQUENCE</scope>
    <source>
        <strain evidence="1">Expedition CK06-06</strain>
    </source>
</reference>
<feature type="non-terminal residue" evidence="1">
    <location>
        <position position="66"/>
    </location>
</feature>
<gene>
    <name evidence="1" type="ORF">S06H3_66276</name>
</gene>